<dbReference type="InterPro" id="IPR000089">
    <property type="entry name" value="Biotin_lipoyl"/>
</dbReference>
<keyword evidence="2 4" id="KW-0450">Lipoyl</keyword>
<comment type="similarity">
    <text evidence="1 4">Belongs to the GcvH family.</text>
</comment>
<gene>
    <name evidence="6" type="ORF">AAFC00_002778</name>
</gene>
<comment type="subcellular location">
    <subcellularLocation>
        <location evidence="4">Mitochondrion</location>
    </subcellularLocation>
</comment>
<organism evidence="6 7">
    <name type="scientific">Neodothiora populina</name>
    <dbReference type="NCBI Taxonomy" id="2781224"/>
    <lineage>
        <taxon>Eukaryota</taxon>
        <taxon>Fungi</taxon>
        <taxon>Dikarya</taxon>
        <taxon>Ascomycota</taxon>
        <taxon>Pezizomycotina</taxon>
        <taxon>Dothideomycetes</taxon>
        <taxon>Dothideomycetidae</taxon>
        <taxon>Dothideales</taxon>
        <taxon>Dothioraceae</taxon>
        <taxon>Neodothiora</taxon>
    </lineage>
</organism>
<reference evidence="6 7" key="1">
    <citation type="submission" date="2024-07" db="EMBL/GenBank/DDBJ databases">
        <title>Draft sequence of the Neodothiora populina.</title>
        <authorList>
            <person name="Drown D.D."/>
            <person name="Schuette U.S."/>
            <person name="Buechlein A.B."/>
            <person name="Rusch D.R."/>
            <person name="Winton L.W."/>
            <person name="Adams G.A."/>
        </authorList>
    </citation>
    <scope>NUCLEOTIDE SEQUENCE [LARGE SCALE GENOMIC DNA]</scope>
    <source>
        <strain evidence="6 7">CPC 39397</strain>
    </source>
</reference>
<proteinExistence type="inferred from homology"/>
<dbReference type="InterPro" id="IPR003016">
    <property type="entry name" value="2-oxoA_DH_lipoyl-BS"/>
</dbReference>
<dbReference type="InterPro" id="IPR002930">
    <property type="entry name" value="GCV_H"/>
</dbReference>
<dbReference type="InterPro" id="IPR011053">
    <property type="entry name" value="Single_hybrid_motif"/>
</dbReference>
<keyword evidence="7" id="KW-1185">Reference proteome</keyword>
<evidence type="ECO:0000256" key="2">
    <source>
        <dbReference type="ARBA" id="ARBA00022823"/>
    </source>
</evidence>
<dbReference type="PANTHER" id="PTHR11715">
    <property type="entry name" value="GLYCINE CLEAVAGE SYSTEM H PROTEIN"/>
    <property type="match status" value="1"/>
</dbReference>
<comment type="subunit">
    <text evidence="4">The glycine cleavage system is composed of four proteins: P, T, L and H.</text>
</comment>
<dbReference type="Gene3D" id="2.40.50.100">
    <property type="match status" value="1"/>
</dbReference>
<dbReference type="GeneID" id="95976480"/>
<protein>
    <recommendedName>
        <fullName evidence="4">Glycine cleavage system H protein</fullName>
    </recommendedName>
</protein>
<sequence length="177" mass="18666">MAAAAVANTLLRRSVQCAPRLAPFARAASLAPRFTAQEAVRPFSSSIASQVKKYTPDHEWIEMDEAGDVGTIGISVYAAHALGDVVFVELPTADLEVGIGDSIGAVESVKSASDIMTPVSGVVVEANSVLEDKPGNINKDPEGEGWLAKIKVSDKAELDELMDEAAYKAFTEESAES</sequence>
<dbReference type="NCBIfam" id="TIGR00527">
    <property type="entry name" value="gcvH"/>
    <property type="match status" value="1"/>
</dbReference>
<dbReference type="RefSeq" id="XP_069198651.1">
    <property type="nucleotide sequence ID" value="XM_069342143.1"/>
</dbReference>
<dbReference type="PROSITE" id="PS50968">
    <property type="entry name" value="BIOTINYL_LIPOYL"/>
    <property type="match status" value="1"/>
</dbReference>
<feature type="domain" description="Lipoyl-binding" evidence="5">
    <location>
        <begin position="69"/>
        <end position="151"/>
    </location>
</feature>
<keyword evidence="4" id="KW-0496">Mitochondrion</keyword>
<evidence type="ECO:0000256" key="1">
    <source>
        <dbReference type="ARBA" id="ARBA00009249"/>
    </source>
</evidence>
<dbReference type="PANTHER" id="PTHR11715:SF3">
    <property type="entry name" value="GLYCINE CLEAVAGE SYSTEM H PROTEIN-RELATED"/>
    <property type="match status" value="1"/>
</dbReference>
<name>A0ABR3P8H8_9PEZI</name>
<dbReference type="InterPro" id="IPR017453">
    <property type="entry name" value="GCV_H_sub"/>
</dbReference>
<keyword evidence="3 4" id="KW-0809">Transit peptide</keyword>
<evidence type="ECO:0000313" key="7">
    <source>
        <dbReference type="Proteomes" id="UP001562354"/>
    </source>
</evidence>
<dbReference type="Proteomes" id="UP001562354">
    <property type="component" value="Unassembled WGS sequence"/>
</dbReference>
<evidence type="ECO:0000259" key="5">
    <source>
        <dbReference type="PROSITE" id="PS50968"/>
    </source>
</evidence>
<evidence type="ECO:0000313" key="6">
    <source>
        <dbReference type="EMBL" id="KAL1302375.1"/>
    </source>
</evidence>
<accession>A0ABR3P8H8</accession>
<dbReference type="EMBL" id="JBFMKM010000012">
    <property type="protein sequence ID" value="KAL1302375.1"/>
    <property type="molecule type" value="Genomic_DNA"/>
</dbReference>
<comment type="cofactor">
    <cofactor evidence="4">
        <name>(R)-lipoate</name>
        <dbReference type="ChEBI" id="CHEBI:83088"/>
    </cofactor>
    <text evidence="4">Binds 1 lipoyl cofactor covalently.</text>
</comment>
<dbReference type="HAMAP" id="MF_00272">
    <property type="entry name" value="GcvH"/>
    <property type="match status" value="1"/>
</dbReference>
<comment type="function">
    <text evidence="4">The H protein shuttles the methylamine group of glycine from the P protein to the T protein.</text>
</comment>
<evidence type="ECO:0000256" key="3">
    <source>
        <dbReference type="ARBA" id="ARBA00022946"/>
    </source>
</evidence>
<dbReference type="SUPFAM" id="SSF51230">
    <property type="entry name" value="Single hybrid motif"/>
    <property type="match status" value="1"/>
</dbReference>
<evidence type="ECO:0000256" key="4">
    <source>
        <dbReference type="RuleBase" id="RU364055"/>
    </source>
</evidence>
<dbReference type="Pfam" id="PF01597">
    <property type="entry name" value="GCV_H"/>
    <property type="match status" value="1"/>
</dbReference>
<comment type="caution">
    <text evidence="6">The sequence shown here is derived from an EMBL/GenBank/DDBJ whole genome shotgun (WGS) entry which is preliminary data.</text>
</comment>
<dbReference type="NCBIfam" id="NF002270">
    <property type="entry name" value="PRK01202.1"/>
    <property type="match status" value="1"/>
</dbReference>
<dbReference type="CDD" id="cd06848">
    <property type="entry name" value="GCS_H"/>
    <property type="match status" value="1"/>
</dbReference>
<dbReference type="InterPro" id="IPR033753">
    <property type="entry name" value="GCV_H/Fam206"/>
</dbReference>
<dbReference type="PROSITE" id="PS00189">
    <property type="entry name" value="LIPOYL"/>
    <property type="match status" value="1"/>
</dbReference>